<dbReference type="PANTHER" id="PTHR43394">
    <property type="entry name" value="ATP-DEPENDENT PERMEASE MDL1, MITOCHONDRIAL"/>
    <property type="match status" value="1"/>
</dbReference>
<feature type="transmembrane region" description="Helical" evidence="14">
    <location>
        <begin position="949"/>
        <end position="973"/>
    </location>
</feature>
<feature type="domain" description="ABC transmembrane type-1" evidence="16">
    <location>
        <begin position="55"/>
        <end position="366"/>
    </location>
</feature>
<keyword evidence="8" id="KW-0067">ATP-binding</keyword>
<dbReference type="InterPro" id="IPR039421">
    <property type="entry name" value="Type_1_exporter"/>
</dbReference>
<feature type="transmembrane region" description="Helical" evidence="14">
    <location>
        <begin position="724"/>
        <end position="746"/>
    </location>
</feature>
<keyword evidence="9 14" id="KW-1133">Transmembrane helix</keyword>
<dbReference type="PANTHER" id="PTHR43394:SF1">
    <property type="entry name" value="ATP-BINDING CASSETTE SUB-FAMILY B MEMBER 10, MITOCHONDRIAL"/>
    <property type="match status" value="1"/>
</dbReference>
<dbReference type="VEuPathDB" id="FungiDB:AO090102000337"/>
<dbReference type="CDD" id="cd18577">
    <property type="entry name" value="ABC_6TM_Pgp_ABCB1_D1_like"/>
    <property type="match status" value="1"/>
</dbReference>
<protein>
    <recommendedName>
        <fullName evidence="12">ABC multidrug transporter MDR2</fullName>
    </recommendedName>
</protein>
<feature type="transmembrane region" description="Helical" evidence="14">
    <location>
        <begin position="766"/>
        <end position="785"/>
    </location>
</feature>
<evidence type="ECO:0000256" key="4">
    <source>
        <dbReference type="ARBA" id="ARBA00022475"/>
    </source>
</evidence>
<dbReference type="FunFam" id="3.40.50.300:FF:001530">
    <property type="entry name" value="ABC multidrug transporter (Eurofung)"/>
    <property type="match status" value="1"/>
</dbReference>
<feature type="region of interest" description="Disordered" evidence="13">
    <location>
        <begin position="1"/>
        <end position="33"/>
    </location>
</feature>
<dbReference type="eggNOG" id="KOG0055">
    <property type="taxonomic scope" value="Eukaryota"/>
</dbReference>
<dbReference type="OrthoDB" id="6500128at2759"/>
<evidence type="ECO:0000256" key="13">
    <source>
        <dbReference type="SAM" id="MobiDB-lite"/>
    </source>
</evidence>
<evidence type="ECO:0000256" key="2">
    <source>
        <dbReference type="ARBA" id="ARBA00007577"/>
    </source>
</evidence>
<organism evidence="17 18">
    <name type="scientific">Aspergillus oryzae</name>
    <name type="common">Yellow koji mold</name>
    <dbReference type="NCBI Taxonomy" id="5062"/>
    <lineage>
        <taxon>Eukaryota</taxon>
        <taxon>Fungi</taxon>
        <taxon>Dikarya</taxon>
        <taxon>Ascomycota</taxon>
        <taxon>Pezizomycotina</taxon>
        <taxon>Eurotiomycetes</taxon>
        <taxon>Eurotiomycetidae</taxon>
        <taxon>Eurotiales</taxon>
        <taxon>Aspergillaceae</taxon>
        <taxon>Aspergillus</taxon>
        <taxon>Aspergillus subgen. Circumdati</taxon>
    </lineage>
</organism>
<dbReference type="InterPro" id="IPR011527">
    <property type="entry name" value="ABC1_TM_dom"/>
</dbReference>
<dbReference type="InterPro" id="IPR027417">
    <property type="entry name" value="P-loop_NTPase"/>
</dbReference>
<keyword evidence="11" id="KW-0325">Glycoprotein</keyword>
<dbReference type="EMBL" id="MKZY01000003">
    <property type="protein sequence ID" value="OOO11904.1"/>
    <property type="molecule type" value="Genomic_DNA"/>
</dbReference>
<dbReference type="Proteomes" id="UP000190312">
    <property type="component" value="Unassembled WGS sequence"/>
</dbReference>
<evidence type="ECO:0000256" key="7">
    <source>
        <dbReference type="ARBA" id="ARBA00022741"/>
    </source>
</evidence>
<keyword evidence="3" id="KW-0813">Transport</keyword>
<evidence type="ECO:0000256" key="11">
    <source>
        <dbReference type="ARBA" id="ARBA00023180"/>
    </source>
</evidence>
<dbReference type="GO" id="GO:0090374">
    <property type="term" value="P:oligopeptide export from mitochondrion"/>
    <property type="evidence" value="ECO:0007669"/>
    <property type="project" value="TreeGrafter"/>
</dbReference>
<evidence type="ECO:0000256" key="5">
    <source>
        <dbReference type="ARBA" id="ARBA00022692"/>
    </source>
</evidence>
<dbReference type="GO" id="GO:0015421">
    <property type="term" value="F:ABC-type oligopeptide transporter activity"/>
    <property type="evidence" value="ECO:0007669"/>
    <property type="project" value="TreeGrafter"/>
</dbReference>
<dbReference type="InterPro" id="IPR003439">
    <property type="entry name" value="ABC_transporter-like_ATP-bd"/>
</dbReference>
<gene>
    <name evidence="17" type="ORF">OAory_01083740</name>
</gene>
<feature type="transmembrane region" description="Helical" evidence="14">
    <location>
        <begin position="840"/>
        <end position="863"/>
    </location>
</feature>
<comment type="caution">
    <text evidence="17">The sequence shown here is derived from an EMBL/GenBank/DDBJ whole genome shotgun (WGS) entry which is preliminary data.</text>
</comment>
<evidence type="ECO:0000256" key="3">
    <source>
        <dbReference type="ARBA" id="ARBA00022448"/>
    </source>
</evidence>
<keyword evidence="10 14" id="KW-0472">Membrane</keyword>
<dbReference type="InterPro" id="IPR017871">
    <property type="entry name" value="ABC_transporter-like_CS"/>
</dbReference>
<feature type="compositionally biased region" description="Polar residues" evidence="13">
    <location>
        <begin position="20"/>
        <end position="33"/>
    </location>
</feature>
<evidence type="ECO:0000256" key="8">
    <source>
        <dbReference type="ARBA" id="ARBA00022840"/>
    </source>
</evidence>
<accession>A0A1S9DSD6</accession>
<evidence type="ECO:0000313" key="17">
    <source>
        <dbReference type="EMBL" id="OOO11904.1"/>
    </source>
</evidence>
<dbReference type="Gene3D" id="1.20.1560.10">
    <property type="entry name" value="ABC transporter type 1, transmembrane domain"/>
    <property type="match status" value="1"/>
</dbReference>
<keyword evidence="6" id="KW-0677">Repeat</keyword>
<evidence type="ECO:0000256" key="12">
    <source>
        <dbReference type="ARBA" id="ARBA00049740"/>
    </source>
</evidence>
<feature type="transmembrane region" description="Helical" evidence="14">
    <location>
        <begin position="50"/>
        <end position="75"/>
    </location>
</feature>
<dbReference type="GO" id="GO:0016887">
    <property type="term" value="F:ATP hydrolysis activity"/>
    <property type="evidence" value="ECO:0007669"/>
    <property type="project" value="InterPro"/>
</dbReference>
<feature type="transmembrane region" description="Helical" evidence="14">
    <location>
        <begin position="303"/>
        <end position="325"/>
    </location>
</feature>
<feature type="transmembrane region" description="Helical" evidence="14">
    <location>
        <begin position="985"/>
        <end position="1005"/>
    </location>
</feature>
<feature type="transmembrane region" description="Helical" evidence="14">
    <location>
        <begin position="198"/>
        <end position="215"/>
    </location>
</feature>
<feature type="domain" description="ABC transporter" evidence="15">
    <location>
        <begin position="399"/>
        <end position="655"/>
    </location>
</feature>
<evidence type="ECO:0000256" key="10">
    <source>
        <dbReference type="ARBA" id="ARBA00023136"/>
    </source>
</evidence>
<dbReference type="PROSITE" id="PS50893">
    <property type="entry name" value="ABC_TRANSPORTER_2"/>
    <property type="match status" value="2"/>
</dbReference>
<dbReference type="SMART" id="SM00382">
    <property type="entry name" value="AAA"/>
    <property type="match status" value="2"/>
</dbReference>
<dbReference type="SUPFAM" id="SSF90123">
    <property type="entry name" value="ABC transporter transmembrane region"/>
    <property type="match status" value="2"/>
</dbReference>
<dbReference type="Gene3D" id="3.40.50.300">
    <property type="entry name" value="P-loop containing nucleotide triphosphate hydrolases"/>
    <property type="match status" value="2"/>
</dbReference>
<comment type="subcellular location">
    <subcellularLocation>
        <location evidence="1">Cell membrane</location>
        <topology evidence="1">Multi-pass membrane protein</topology>
    </subcellularLocation>
</comment>
<evidence type="ECO:0000256" key="9">
    <source>
        <dbReference type="ARBA" id="ARBA00022989"/>
    </source>
</evidence>
<feature type="transmembrane region" description="Helical" evidence="14">
    <location>
        <begin position="221"/>
        <end position="245"/>
    </location>
</feature>
<evidence type="ECO:0000313" key="18">
    <source>
        <dbReference type="Proteomes" id="UP000190312"/>
    </source>
</evidence>
<keyword evidence="7" id="KW-0547">Nucleotide-binding</keyword>
<name>A0A1S9DSD6_ASPOZ</name>
<dbReference type="InterPro" id="IPR036640">
    <property type="entry name" value="ABC1_TM_sf"/>
</dbReference>
<dbReference type="SUPFAM" id="SSF52540">
    <property type="entry name" value="P-loop containing nucleoside triphosphate hydrolases"/>
    <property type="match status" value="2"/>
</dbReference>
<keyword evidence="5 14" id="KW-0812">Transmembrane</keyword>
<dbReference type="Pfam" id="PF00005">
    <property type="entry name" value="ABC_tran"/>
    <property type="match status" value="2"/>
</dbReference>
<evidence type="ECO:0000259" key="15">
    <source>
        <dbReference type="PROSITE" id="PS50893"/>
    </source>
</evidence>
<evidence type="ECO:0000256" key="1">
    <source>
        <dbReference type="ARBA" id="ARBA00004651"/>
    </source>
</evidence>
<comment type="similarity">
    <text evidence="2">Belongs to the ABC transporter superfamily. ABCB family. Multidrug resistance exporter (TC 3.A.1.201) subfamily.</text>
</comment>
<feature type="domain" description="ABC transmembrane type-1" evidence="16">
    <location>
        <begin position="726"/>
        <end position="1013"/>
    </location>
</feature>
<dbReference type="PROSITE" id="PS50929">
    <property type="entry name" value="ABC_TM1F"/>
    <property type="match status" value="2"/>
</dbReference>
<feature type="transmembrane region" description="Helical" evidence="14">
    <location>
        <begin position="125"/>
        <end position="147"/>
    </location>
</feature>
<dbReference type="FunFam" id="1.20.1560.10:FF:000057">
    <property type="entry name" value="ABC multidrug transporter SitT"/>
    <property type="match status" value="1"/>
</dbReference>
<feature type="domain" description="ABC transporter" evidence="15">
    <location>
        <begin position="1053"/>
        <end position="1305"/>
    </location>
</feature>
<evidence type="ECO:0000256" key="6">
    <source>
        <dbReference type="ARBA" id="ARBA00022737"/>
    </source>
</evidence>
<feature type="transmembrane region" description="Helical" evidence="14">
    <location>
        <begin position="337"/>
        <end position="358"/>
    </location>
</feature>
<proteinExistence type="inferred from homology"/>
<dbReference type="PROSITE" id="PS00211">
    <property type="entry name" value="ABC_TRANSPORTER_1"/>
    <property type="match status" value="2"/>
</dbReference>
<sequence>MESSSSLPANHNAGGDNIDRPQQPQGDGGNRSSSLKSYIRILSYGARGGGLGPMVLGLLCAMGSGVALPLMNVVFGNLTGEFNRYFTSSDSLNEDAFKASVNKNRQAQSSTSHVAITNLSPRSLYIVYLFIGKFVLTYVSMLCFRIISLRASSALRLEYMEALFAQPVRKLDETSVGTVTNAITGLSNTIQQSVSDRLAILFQSLALLVAAYAVAFRYSWALTLVVSSAILFVLVGFSITVPIIVKAQQMVDRADEKQAAVAAEVFSAIRTVLALGAEVPLSHKYSSWVKEARKRAARTCPVTGIHLALLFFAMYSSYALAFWFGLKLYREGHIANVNTVIVVFFSVLLVVTVLGGIASPLMAITKATSASGPFFDVIDADRVSTTGLGSSEASSQEDIFFDSVSFAYPTRPDTQVLRDFTAHFQRGNTTALVGPSGSGKSTVVALIERWYQLRNTSLSEESPTAQGRIHVGKHDINDLDIKWWRSQIGLVEQEPVLFNESVYTNVAFGLIGTPWEHEPEPVKMDLVVTACRDAFANEFIDRLPLGYDTVVGEGGITLSGGQRQRLAIARSIVSNPSILILDEATSSIDIRGEKVVQAALDRVSRDRTTIMIAHRLSTVIRADHIIVIKDGSKSEEGTHQTLMDRRGVYYSLVHAQQLEVVSMDATTAIEQLSHSLPEETKLEAYAADGYEVTDSEEVIRKKGEQGAIRTLWHIIREQKTHWPIFALTVIGTMGAGSAFAFQSWLFAKLVQVFQFTGNKLVEAANFWSLMFFILALAMGLFYFDVGYASTSFSMHIAANYRQDYFQSILHKPVSYYDQEENSSGTLMARLSTDPKQLQELFGVNGVFPLISIFSLVGCVAISFSFGWKLAAVAFFAALPFILLASYFRIQYEVQFEGMNAEVYAESSKFATEAIRAFRTVTALTMEDTILQRYSNLLCQQRVRAIRKAWLATLVVAFSDSIDLCAMALTFWYGGQLLASREYDPVAFFVVYIAIIQGGQSAGQFLSFGPNMAQTTASARRILETRSAFNERDNDRTQFEQLTAGITPFHQADVCCRDLTFQYPSRGGPVFTGMNFSIRSGQYVAIVGPSGCGKSTIVSLLERFYDPTKGSIEFAGRDIRFYPLASYRRALSLVSQEPKLFEGTIRENLLLGLEPGDDGELEPSREARMIEACKDAELHDFITSLPEGYSTSLGINAQLSLSGGQKQRLCIARALIRRPRLLLLDEATSSLDSQSERLIQKALERLAARKTMTIIAVAHRLATIQKADLILVCGEGEPGRGSVIIERGTHTELLQRQGVYWQMCQVQALDSHTY</sequence>
<dbReference type="GO" id="GO:0005743">
    <property type="term" value="C:mitochondrial inner membrane"/>
    <property type="evidence" value="ECO:0007669"/>
    <property type="project" value="TreeGrafter"/>
</dbReference>
<dbReference type="GO" id="GO:0005886">
    <property type="term" value="C:plasma membrane"/>
    <property type="evidence" value="ECO:0007669"/>
    <property type="project" value="UniProtKB-SubCell"/>
</dbReference>
<keyword evidence="4" id="KW-1003">Cell membrane</keyword>
<feature type="transmembrane region" description="Helical" evidence="14">
    <location>
        <begin position="869"/>
        <end position="889"/>
    </location>
</feature>
<reference evidence="17 18" key="1">
    <citation type="submission" date="2016-10" db="EMBL/GenBank/DDBJ databases">
        <title>Genome sequencing of Aspergillus oryzae BCC7051.</title>
        <authorList>
            <person name="Thammarongtham C."/>
            <person name="Vorapreeda T."/>
            <person name="Nookaew I."/>
            <person name="Srisuk T."/>
            <person name="Land M."/>
            <person name="Jeennor S."/>
            <person name="Laoteng K."/>
        </authorList>
    </citation>
    <scope>NUCLEOTIDE SEQUENCE [LARGE SCALE GENOMIC DNA]</scope>
    <source>
        <strain evidence="17 18">BCC7051</strain>
    </source>
</reference>
<dbReference type="GO" id="GO:0005524">
    <property type="term" value="F:ATP binding"/>
    <property type="evidence" value="ECO:0007669"/>
    <property type="project" value="UniProtKB-KW"/>
</dbReference>
<dbReference type="CDD" id="cd18578">
    <property type="entry name" value="ABC_6TM_Pgp_ABCB1_D2_like"/>
    <property type="match status" value="1"/>
</dbReference>
<dbReference type="InterPro" id="IPR003593">
    <property type="entry name" value="AAA+_ATPase"/>
</dbReference>
<dbReference type="Pfam" id="PF00664">
    <property type="entry name" value="ABC_membrane"/>
    <property type="match status" value="2"/>
</dbReference>
<evidence type="ECO:0000259" key="16">
    <source>
        <dbReference type="PROSITE" id="PS50929"/>
    </source>
</evidence>
<evidence type="ECO:0000256" key="14">
    <source>
        <dbReference type="SAM" id="Phobius"/>
    </source>
</evidence>
<dbReference type="FunFam" id="3.40.50.300:FF:000913">
    <property type="entry name" value="ABC multidrug transporter SitT"/>
    <property type="match status" value="1"/>
</dbReference>